<protein>
    <submittedName>
        <fullName evidence="3">Uncharacterized protein LOC136089455</fullName>
    </submittedName>
</protein>
<feature type="compositionally biased region" description="Basic and acidic residues" evidence="1">
    <location>
        <begin position="9"/>
        <end position="19"/>
    </location>
</feature>
<accession>A0ABM4DAZ6</accession>
<keyword evidence="2" id="KW-1185">Reference proteome</keyword>
<feature type="region of interest" description="Disordered" evidence="1">
    <location>
        <begin position="1"/>
        <end position="50"/>
    </location>
</feature>
<gene>
    <name evidence="3" type="primary">LOC136089455</name>
</gene>
<sequence length="113" mass="12765">MLARPVLETSDKESKKDSSSDSSSTEDEGFLENNSTKAIHSESNFLASDSKDDDWLGVKYLQKRLEINSKNNLRVKRDLRSKRDTQSATEEDSEDSSVDFDDGEQIFYTASSE</sequence>
<name>A0ABM4DAZ6_HYDVU</name>
<feature type="compositionally biased region" description="Acidic residues" evidence="1">
    <location>
        <begin position="89"/>
        <end position="104"/>
    </location>
</feature>
<feature type="region of interest" description="Disordered" evidence="1">
    <location>
        <begin position="76"/>
        <end position="113"/>
    </location>
</feature>
<feature type="compositionally biased region" description="Basic and acidic residues" evidence="1">
    <location>
        <begin position="76"/>
        <end position="85"/>
    </location>
</feature>
<organism evidence="2 3">
    <name type="scientific">Hydra vulgaris</name>
    <name type="common">Hydra</name>
    <name type="synonym">Hydra attenuata</name>
    <dbReference type="NCBI Taxonomy" id="6087"/>
    <lineage>
        <taxon>Eukaryota</taxon>
        <taxon>Metazoa</taxon>
        <taxon>Cnidaria</taxon>
        <taxon>Hydrozoa</taxon>
        <taxon>Hydroidolina</taxon>
        <taxon>Anthoathecata</taxon>
        <taxon>Aplanulata</taxon>
        <taxon>Hydridae</taxon>
        <taxon>Hydra</taxon>
    </lineage>
</organism>
<evidence type="ECO:0000313" key="2">
    <source>
        <dbReference type="Proteomes" id="UP001652625"/>
    </source>
</evidence>
<evidence type="ECO:0000256" key="1">
    <source>
        <dbReference type="SAM" id="MobiDB-lite"/>
    </source>
</evidence>
<dbReference type="Proteomes" id="UP001652625">
    <property type="component" value="Chromosome 13"/>
</dbReference>
<dbReference type="GeneID" id="136089455"/>
<dbReference type="RefSeq" id="XP_065671536.1">
    <property type="nucleotide sequence ID" value="XM_065815464.1"/>
</dbReference>
<feature type="compositionally biased region" description="Polar residues" evidence="1">
    <location>
        <begin position="32"/>
        <end position="47"/>
    </location>
</feature>
<reference evidence="3" key="1">
    <citation type="submission" date="2025-08" db="UniProtKB">
        <authorList>
            <consortium name="RefSeq"/>
        </authorList>
    </citation>
    <scope>IDENTIFICATION</scope>
</reference>
<proteinExistence type="predicted"/>
<evidence type="ECO:0000313" key="3">
    <source>
        <dbReference type="RefSeq" id="XP_065671536.1"/>
    </source>
</evidence>